<dbReference type="PANTHER" id="PTHR14211">
    <property type="entry name" value="GLIOMA SUPPRESSOR CANDIDATE REGION GENE 2"/>
    <property type="match status" value="1"/>
</dbReference>
<evidence type="ECO:0000256" key="4">
    <source>
        <dbReference type="ARBA" id="ARBA00023242"/>
    </source>
</evidence>
<dbReference type="PANTHER" id="PTHR14211:SF7">
    <property type="entry name" value="RIBOSOME BIOGENESIS PROTEIN NOP53"/>
    <property type="match status" value="1"/>
</dbReference>
<dbReference type="GO" id="GO:0005654">
    <property type="term" value="C:nucleoplasm"/>
    <property type="evidence" value="ECO:0007669"/>
    <property type="project" value="UniProtKB-SubCell"/>
</dbReference>
<proteinExistence type="inferred from homology"/>
<feature type="region of interest" description="Disordered" evidence="6">
    <location>
        <begin position="1"/>
        <end position="20"/>
    </location>
</feature>
<keyword evidence="3 5" id="KW-0690">Ribosome biogenesis</keyword>
<evidence type="ECO:0000313" key="7">
    <source>
        <dbReference type="EMBL" id="KAH3687744.1"/>
    </source>
</evidence>
<dbReference type="EMBL" id="JAEUBG010000638">
    <property type="protein sequence ID" value="KAH3687744.1"/>
    <property type="molecule type" value="Genomic_DNA"/>
</dbReference>
<dbReference type="Pfam" id="PF07767">
    <property type="entry name" value="Nop53"/>
    <property type="match status" value="1"/>
</dbReference>
<dbReference type="GO" id="GO:0008097">
    <property type="term" value="F:5S rRNA binding"/>
    <property type="evidence" value="ECO:0007669"/>
    <property type="project" value="TreeGrafter"/>
</dbReference>
<comment type="function">
    <text evidence="5">May play a role in ribosome biogenesis.</text>
</comment>
<accession>A0A9P8QEA6</accession>
<evidence type="ECO:0000256" key="6">
    <source>
        <dbReference type="SAM" id="MobiDB-lite"/>
    </source>
</evidence>
<sequence>MEVNRPSQKNQTSRKGKKAWRKNVDIDDIEIGLEERREEIRVHGEELDKVSSDSLFTVDTDGDAALFKKSITPHKVLKSTEILSRRSKAPGFSNKHKKLDNKIDGVKKKDIHRLMKIAGRVANESSIKAIHDKDGLMKGQKVYDVWGEEEPVQSKKNSTPKPEILEKFSSIGFTAPTNAPSTIKVKPLTVKEVEAIPDAGKSYNPSLESWKDLIDKQYTTQKEKEDKRIELEAYSHKVRKLIQSLDDKEEYSDSEDEEEEEAQVEEEIDEEDKYALSINLPVENKKKTKHQRNKMKRHQERMELEAQLKSLKAQITELQKVETIQAEVEAQQPNFKSDIAERRVAKSKKLGTRYHVLEDAIEVKLSDELTDSLRGLKSEGNLLYDQMRKLQSDGKIESRFATKKKRKYTPKITEKWTYKDLK</sequence>
<reference evidence="7" key="1">
    <citation type="journal article" date="2021" name="Open Biol.">
        <title>Shared evolutionary footprints suggest mitochondrial oxidative damage underlies multiple complex I losses in fungi.</title>
        <authorList>
            <person name="Schikora-Tamarit M.A."/>
            <person name="Marcet-Houben M."/>
            <person name="Nosek J."/>
            <person name="Gabaldon T."/>
        </authorList>
    </citation>
    <scope>NUCLEOTIDE SEQUENCE</scope>
    <source>
        <strain evidence="7">CBS2887</strain>
    </source>
</reference>
<dbReference type="GO" id="GO:0005730">
    <property type="term" value="C:nucleolus"/>
    <property type="evidence" value="ECO:0007669"/>
    <property type="project" value="UniProtKB-SubCell"/>
</dbReference>
<dbReference type="PIRSF" id="PIRSF017302">
    <property type="entry name" value="Gltscr2"/>
    <property type="match status" value="1"/>
</dbReference>
<comment type="similarity">
    <text evidence="1 5">Belongs to the NOP53 family.</text>
</comment>
<organism evidence="7 8">
    <name type="scientific">Wickerhamomyces pijperi</name>
    <name type="common">Yeast</name>
    <name type="synonym">Pichia pijperi</name>
    <dbReference type="NCBI Taxonomy" id="599730"/>
    <lineage>
        <taxon>Eukaryota</taxon>
        <taxon>Fungi</taxon>
        <taxon>Dikarya</taxon>
        <taxon>Ascomycota</taxon>
        <taxon>Saccharomycotina</taxon>
        <taxon>Saccharomycetes</taxon>
        <taxon>Phaffomycetales</taxon>
        <taxon>Wickerhamomycetaceae</taxon>
        <taxon>Wickerhamomyces</taxon>
    </lineage>
</organism>
<keyword evidence="4 5" id="KW-0539">Nucleus</keyword>
<dbReference type="GO" id="GO:0006364">
    <property type="term" value="P:rRNA processing"/>
    <property type="evidence" value="ECO:0007669"/>
    <property type="project" value="TreeGrafter"/>
</dbReference>
<evidence type="ECO:0000256" key="5">
    <source>
        <dbReference type="PIRNR" id="PIRNR017302"/>
    </source>
</evidence>
<dbReference type="GO" id="GO:0000027">
    <property type="term" value="P:ribosomal large subunit assembly"/>
    <property type="evidence" value="ECO:0007669"/>
    <property type="project" value="UniProtKB-UniRule"/>
</dbReference>
<comment type="subcellular location">
    <subcellularLocation>
        <location evidence="5">Nucleus</location>
        <location evidence="5">Nucleolus</location>
    </subcellularLocation>
    <subcellularLocation>
        <location evidence="5">Nucleus</location>
        <location evidence="5">Nucleoplasm</location>
    </subcellularLocation>
</comment>
<dbReference type="Proteomes" id="UP000774326">
    <property type="component" value="Unassembled WGS sequence"/>
</dbReference>
<dbReference type="OrthoDB" id="5072at2759"/>
<gene>
    <name evidence="7" type="ORF">WICPIJ_001273</name>
</gene>
<evidence type="ECO:0000313" key="8">
    <source>
        <dbReference type="Proteomes" id="UP000774326"/>
    </source>
</evidence>
<feature type="compositionally biased region" description="Acidic residues" evidence="6">
    <location>
        <begin position="247"/>
        <end position="272"/>
    </location>
</feature>
<evidence type="ECO:0000256" key="3">
    <source>
        <dbReference type="ARBA" id="ARBA00022517"/>
    </source>
</evidence>
<protein>
    <recommendedName>
        <fullName evidence="2 5">Ribosome biogenesis protein NOP53</fullName>
    </recommendedName>
</protein>
<feature type="compositionally biased region" description="Polar residues" evidence="6">
    <location>
        <begin position="1"/>
        <end position="11"/>
    </location>
</feature>
<feature type="region of interest" description="Disordered" evidence="6">
    <location>
        <begin position="244"/>
        <end position="301"/>
    </location>
</feature>
<feature type="compositionally biased region" description="Basic residues" evidence="6">
    <location>
        <begin position="286"/>
        <end position="299"/>
    </location>
</feature>
<reference evidence="7" key="2">
    <citation type="submission" date="2021-01" db="EMBL/GenBank/DDBJ databases">
        <authorList>
            <person name="Schikora-Tamarit M.A."/>
        </authorList>
    </citation>
    <scope>NUCLEOTIDE SEQUENCE</scope>
    <source>
        <strain evidence="7">CBS2887</strain>
    </source>
</reference>
<keyword evidence="8" id="KW-1185">Reference proteome</keyword>
<evidence type="ECO:0000256" key="1">
    <source>
        <dbReference type="ARBA" id="ARBA00008838"/>
    </source>
</evidence>
<dbReference type="InterPro" id="IPR011687">
    <property type="entry name" value="Nop53/GLTSCR2"/>
</dbReference>
<comment type="caution">
    <text evidence="7">The sequence shown here is derived from an EMBL/GenBank/DDBJ whole genome shotgun (WGS) entry which is preliminary data.</text>
</comment>
<evidence type="ECO:0000256" key="2">
    <source>
        <dbReference type="ARBA" id="ARBA00018339"/>
    </source>
</evidence>
<name>A0A9P8QEA6_WICPI</name>
<dbReference type="AlphaFoldDB" id="A0A9P8QEA6"/>